<sequence>MVALTEPLLLEKTKASSLLDIKNLNLWGSELDNVTVLAKMPNVEVLSLSVNKITGLEPFGKCSKLQELYLRKNEVKSLDELKYLKALEGLRVLWLCDNPCAETPDYRARIVRELPQLQKLDHTKISNEERHAAINGLPFTPDTPQRAKSPIDPMMGERKSSGSQANSAPPSRDVSRRNTPASKQHPLPPSSGAPGSRSPRRTSTASNVLYAVMALLNELDEEGLKIVKSEIDQRIAPAAVKK</sequence>
<dbReference type="GO" id="GO:0005930">
    <property type="term" value="C:axoneme"/>
    <property type="evidence" value="ECO:0007669"/>
    <property type="project" value="UniProtKB-SubCell"/>
</dbReference>
<protein>
    <recommendedName>
        <fullName evidence="6">U2A'/phosphoprotein 32 family A C-terminal domain-containing protein</fullName>
    </recommendedName>
</protein>
<evidence type="ECO:0008006" key="6">
    <source>
        <dbReference type="Google" id="ProtNLM"/>
    </source>
</evidence>
<accession>A0A7S0WWI7</accession>
<dbReference type="PANTHER" id="PTHR18849:SF0">
    <property type="entry name" value="CILIA- AND FLAGELLA-ASSOCIATED PROTEIN 410-RELATED"/>
    <property type="match status" value="1"/>
</dbReference>
<dbReference type="SUPFAM" id="SSF52058">
    <property type="entry name" value="L domain-like"/>
    <property type="match status" value="1"/>
</dbReference>
<dbReference type="Gene3D" id="3.80.10.10">
    <property type="entry name" value="Ribonuclease Inhibitor"/>
    <property type="match status" value="1"/>
</dbReference>
<comment type="subcellular location">
    <subcellularLocation>
        <location evidence="1">Cytoplasm</location>
        <location evidence="1">Cytoskeleton</location>
        <location evidence="1">Cilium axoneme</location>
    </subcellularLocation>
</comment>
<gene>
    <name evidence="5" type="ORF">POBO1169_LOCUS18711</name>
</gene>
<dbReference type="Pfam" id="PF14580">
    <property type="entry name" value="LRR_9"/>
    <property type="match status" value="1"/>
</dbReference>
<organism evidence="5">
    <name type="scientific">Pyramimonas obovata</name>
    <dbReference type="NCBI Taxonomy" id="1411642"/>
    <lineage>
        <taxon>Eukaryota</taxon>
        <taxon>Viridiplantae</taxon>
        <taxon>Chlorophyta</taxon>
        <taxon>Pyramimonadophyceae</taxon>
        <taxon>Pyramimonadales</taxon>
        <taxon>Pyramimonadaceae</taxon>
        <taxon>Pyramimonas</taxon>
        <taxon>Pyramimonas incertae sedis</taxon>
    </lineage>
</organism>
<evidence type="ECO:0000256" key="4">
    <source>
        <dbReference type="SAM" id="MobiDB-lite"/>
    </source>
</evidence>
<dbReference type="EMBL" id="HBFA01037436">
    <property type="protein sequence ID" value="CAD8688609.1"/>
    <property type="molecule type" value="Transcribed_RNA"/>
</dbReference>
<dbReference type="InterPro" id="IPR032675">
    <property type="entry name" value="LRR_dom_sf"/>
</dbReference>
<evidence type="ECO:0000256" key="1">
    <source>
        <dbReference type="ARBA" id="ARBA00004430"/>
    </source>
</evidence>
<dbReference type="AlphaFoldDB" id="A0A7S0WWI7"/>
<dbReference type="InterPro" id="IPR001611">
    <property type="entry name" value="Leu-rich_rpt"/>
</dbReference>
<dbReference type="FunFam" id="3.80.10.10:FF:000094">
    <property type="entry name" value="protein C21orf2 isoform X1"/>
    <property type="match status" value="1"/>
</dbReference>
<dbReference type="GO" id="GO:0036064">
    <property type="term" value="C:ciliary basal body"/>
    <property type="evidence" value="ECO:0007669"/>
    <property type="project" value="UniProtKB-ARBA"/>
</dbReference>
<reference evidence="5" key="1">
    <citation type="submission" date="2021-01" db="EMBL/GenBank/DDBJ databases">
        <authorList>
            <person name="Corre E."/>
            <person name="Pelletier E."/>
            <person name="Niang G."/>
            <person name="Scheremetjew M."/>
            <person name="Finn R."/>
            <person name="Kale V."/>
            <person name="Holt S."/>
            <person name="Cochrane G."/>
            <person name="Meng A."/>
            <person name="Brown T."/>
            <person name="Cohen L."/>
        </authorList>
    </citation>
    <scope>NUCLEOTIDE SEQUENCE</scope>
    <source>
        <strain evidence="5">CCMP722</strain>
    </source>
</reference>
<keyword evidence="2" id="KW-0433">Leucine-rich repeat</keyword>
<dbReference type="PROSITE" id="PS51450">
    <property type="entry name" value="LRR"/>
    <property type="match status" value="1"/>
</dbReference>
<name>A0A7S0WWI7_9CHLO</name>
<dbReference type="PANTHER" id="PTHR18849">
    <property type="entry name" value="LEUCINE RICH REPEAT PROTEIN"/>
    <property type="match status" value="1"/>
</dbReference>
<proteinExistence type="predicted"/>
<evidence type="ECO:0000313" key="5">
    <source>
        <dbReference type="EMBL" id="CAD8688609.1"/>
    </source>
</evidence>
<evidence type="ECO:0000256" key="2">
    <source>
        <dbReference type="ARBA" id="ARBA00022614"/>
    </source>
</evidence>
<keyword evidence="3" id="KW-0677">Repeat</keyword>
<feature type="compositionally biased region" description="Low complexity" evidence="4">
    <location>
        <begin position="192"/>
        <end position="204"/>
    </location>
</feature>
<evidence type="ECO:0000256" key="3">
    <source>
        <dbReference type="ARBA" id="ARBA00022737"/>
    </source>
</evidence>
<feature type="region of interest" description="Disordered" evidence="4">
    <location>
        <begin position="131"/>
        <end position="204"/>
    </location>
</feature>